<proteinExistence type="inferred from homology"/>
<gene>
    <name evidence="9" type="ORF">B0537_14805</name>
</gene>
<dbReference type="PANTHER" id="PTHR43057:SF1">
    <property type="entry name" value="ARSENICAL-RESISTANCE PROTEIN 3"/>
    <property type="match status" value="1"/>
</dbReference>
<keyword evidence="3" id="KW-0813">Transport</keyword>
<dbReference type="InterPro" id="IPR038770">
    <property type="entry name" value="Na+/solute_symporter_sf"/>
</dbReference>
<evidence type="ECO:0000256" key="4">
    <source>
        <dbReference type="ARBA" id="ARBA00022475"/>
    </source>
</evidence>
<dbReference type="PANTHER" id="PTHR43057">
    <property type="entry name" value="ARSENITE EFFLUX TRANSPORTER"/>
    <property type="match status" value="1"/>
</dbReference>
<dbReference type="InterPro" id="IPR004706">
    <property type="entry name" value="Arsenical-R_Acr3"/>
</dbReference>
<protein>
    <submittedName>
        <fullName evidence="9">Sodium:proton symporter</fullName>
    </submittedName>
</protein>
<dbReference type="GO" id="GO:0015105">
    <property type="term" value="F:arsenite transmembrane transporter activity"/>
    <property type="evidence" value="ECO:0007669"/>
    <property type="project" value="TreeGrafter"/>
</dbReference>
<feature type="transmembrane region" description="Helical" evidence="8">
    <location>
        <begin position="196"/>
        <end position="214"/>
    </location>
</feature>
<dbReference type="GO" id="GO:0005886">
    <property type="term" value="C:plasma membrane"/>
    <property type="evidence" value="ECO:0007669"/>
    <property type="project" value="UniProtKB-SubCell"/>
</dbReference>
<evidence type="ECO:0000256" key="3">
    <source>
        <dbReference type="ARBA" id="ARBA00022448"/>
    </source>
</evidence>
<reference evidence="9 10" key="1">
    <citation type="journal article" date="2016" name="Int. J. Syst. Evol. Microbiol.">
        <title>Desulfotomaculum ferrireducens sp. nov., a moderately thermophilic sulfate-reducing and dissimilatory Fe(III)-reducing bacterium isolated from compost.</title>
        <authorList>
            <person name="Yang G."/>
            <person name="Guo J."/>
            <person name="Zhuang L."/>
            <person name="Yuan Y."/>
            <person name="Zhou S."/>
        </authorList>
    </citation>
    <scope>NUCLEOTIDE SEQUENCE [LARGE SCALE GENOMIC DNA]</scope>
    <source>
        <strain evidence="9 10">GSS09</strain>
    </source>
</reference>
<evidence type="ECO:0000256" key="2">
    <source>
        <dbReference type="ARBA" id="ARBA00010110"/>
    </source>
</evidence>
<comment type="similarity">
    <text evidence="2">Belongs to the arsenical resistance-3 (ACR3) (TC 2.A.59) family.</text>
</comment>
<dbReference type="GO" id="GO:0015104">
    <property type="term" value="F:antimonite transmembrane transporter activity"/>
    <property type="evidence" value="ECO:0007669"/>
    <property type="project" value="TreeGrafter"/>
</dbReference>
<feature type="transmembrane region" description="Helical" evidence="8">
    <location>
        <begin position="226"/>
        <end position="247"/>
    </location>
</feature>
<dbReference type="AlphaFoldDB" id="A0A1S6IZN3"/>
<keyword evidence="7 8" id="KW-0472">Membrane</keyword>
<comment type="subcellular location">
    <subcellularLocation>
        <location evidence="1">Cell membrane</location>
        <topology evidence="1">Multi-pass membrane protein</topology>
    </subcellularLocation>
</comment>
<dbReference type="EMBL" id="CP019698">
    <property type="protein sequence ID" value="AQS60231.1"/>
    <property type="molecule type" value="Genomic_DNA"/>
</dbReference>
<dbReference type="InterPro" id="IPR002657">
    <property type="entry name" value="BilAc:Na_symport/Acr3"/>
</dbReference>
<accession>A0A1S6IZN3</accession>
<dbReference type="Proteomes" id="UP000189464">
    <property type="component" value="Chromosome"/>
</dbReference>
<feature type="transmembrane region" description="Helical" evidence="8">
    <location>
        <begin position="259"/>
        <end position="280"/>
    </location>
</feature>
<feature type="transmembrane region" description="Helical" evidence="8">
    <location>
        <begin position="64"/>
        <end position="88"/>
    </location>
</feature>
<dbReference type="OrthoDB" id="1551454at2"/>
<evidence type="ECO:0000313" key="9">
    <source>
        <dbReference type="EMBL" id="AQS60231.1"/>
    </source>
</evidence>
<evidence type="ECO:0000256" key="8">
    <source>
        <dbReference type="SAM" id="Phobius"/>
    </source>
</evidence>
<feature type="transmembrane region" description="Helical" evidence="8">
    <location>
        <begin position="35"/>
        <end position="57"/>
    </location>
</feature>
<name>A0A1S6IZN3_9FIRM</name>
<keyword evidence="5 8" id="KW-0812">Transmembrane</keyword>
<sequence>MFLLPSKNLTLTIPLVLLTGFLVGLQVDTSGLQKYILPVTILMIYPTMIGFTLGEVLRPNNKRLLFSSLAINFIFIPLLAYVLGSLFLRHHPGLFAGLAVASLLPTSNMTIAFTMFAGANVAAAIQLTVVGLITGSLLAPWYLLVMVGKYIPVDVLTVLKTLTMVVILPLIMGTLTYRLLLRKYTPEEFQAKFKPYLPAATAWGAIYIIFTSISTNAHRIVDNIEMIILVALLVQLLFYAINYLGVIQFSRYFFNRRDGITLVYGTALRNLSISIGLAATAFGADAALMVSLAFLIQGQAAAWYLRFIQRKAVIGEYCQSGREIEGRLKAR</sequence>
<evidence type="ECO:0000256" key="5">
    <source>
        <dbReference type="ARBA" id="ARBA00022692"/>
    </source>
</evidence>
<dbReference type="Pfam" id="PF01758">
    <property type="entry name" value="SBF"/>
    <property type="match status" value="1"/>
</dbReference>
<keyword evidence="4" id="KW-1003">Cell membrane</keyword>
<evidence type="ECO:0000256" key="1">
    <source>
        <dbReference type="ARBA" id="ARBA00004651"/>
    </source>
</evidence>
<dbReference type="KEGG" id="dfg:B0537_14805"/>
<feature type="transmembrane region" description="Helical" evidence="8">
    <location>
        <begin position="155"/>
        <end position="175"/>
    </location>
</feature>
<evidence type="ECO:0000256" key="6">
    <source>
        <dbReference type="ARBA" id="ARBA00022989"/>
    </source>
</evidence>
<dbReference type="STRING" id="1833852.B0537_14805"/>
<feature type="transmembrane region" description="Helical" evidence="8">
    <location>
        <begin position="123"/>
        <end position="143"/>
    </location>
</feature>
<feature type="transmembrane region" description="Helical" evidence="8">
    <location>
        <begin position="286"/>
        <end position="305"/>
    </location>
</feature>
<dbReference type="Gene3D" id="1.20.1530.20">
    <property type="match status" value="1"/>
</dbReference>
<dbReference type="GO" id="GO:0015297">
    <property type="term" value="F:antiporter activity"/>
    <property type="evidence" value="ECO:0007669"/>
    <property type="project" value="InterPro"/>
</dbReference>
<evidence type="ECO:0000256" key="7">
    <source>
        <dbReference type="ARBA" id="ARBA00023136"/>
    </source>
</evidence>
<keyword evidence="10" id="KW-1185">Reference proteome</keyword>
<feature type="transmembrane region" description="Helical" evidence="8">
    <location>
        <begin position="94"/>
        <end position="116"/>
    </location>
</feature>
<keyword evidence="6 8" id="KW-1133">Transmembrane helix</keyword>
<evidence type="ECO:0000313" key="10">
    <source>
        <dbReference type="Proteomes" id="UP000189464"/>
    </source>
</evidence>
<organism evidence="9 10">
    <name type="scientific">Desulforamulus ferrireducens</name>
    <dbReference type="NCBI Taxonomy" id="1833852"/>
    <lineage>
        <taxon>Bacteria</taxon>
        <taxon>Bacillati</taxon>
        <taxon>Bacillota</taxon>
        <taxon>Clostridia</taxon>
        <taxon>Eubacteriales</taxon>
        <taxon>Peptococcaceae</taxon>
        <taxon>Desulforamulus</taxon>
    </lineage>
</organism>